<comment type="caution">
    <text evidence="1">The sequence shown here is derived from an EMBL/GenBank/DDBJ whole genome shotgun (WGS) entry which is preliminary data.</text>
</comment>
<accession>A0ABM8ULI3</accession>
<protein>
    <submittedName>
        <fullName evidence="1">Uncharacterized protein</fullName>
    </submittedName>
</protein>
<dbReference type="RefSeq" id="WP_215232430.1">
    <property type="nucleotide sequence ID" value="NZ_CAJRAU010000001.1"/>
</dbReference>
<reference evidence="1 2" key="1">
    <citation type="submission" date="2021-04" db="EMBL/GenBank/DDBJ databases">
        <authorList>
            <person name="Rodrigo-Torres L."/>
            <person name="Arahal R. D."/>
            <person name="Lucena T."/>
        </authorList>
    </citation>
    <scope>NUCLEOTIDE SEQUENCE [LARGE SCALE GENOMIC DNA]</scope>
    <source>
        <strain evidence="1 2">CECT 9623</strain>
    </source>
</reference>
<keyword evidence="2" id="KW-1185">Reference proteome</keyword>
<gene>
    <name evidence="1" type="ORF">DYBT9623_01074</name>
</gene>
<sequence>MHTLTIEIPDQFEKKEVLLSIAAQLYQKGALNAKQAADLADVSLNDLSYYSLPESDPAKQLLEPATEYSTTKEWIESIKKEQRYKGFDNNRMRKLADKMDIQEPLEVLLSQLTK</sequence>
<evidence type="ECO:0000313" key="2">
    <source>
        <dbReference type="Proteomes" id="UP000679725"/>
    </source>
</evidence>
<dbReference type="Proteomes" id="UP000679725">
    <property type="component" value="Unassembled WGS sequence"/>
</dbReference>
<name>A0ABM8ULI3_9BACT</name>
<organism evidence="1 2">
    <name type="scientific">Dyadobacter linearis</name>
    <dbReference type="NCBI Taxonomy" id="2823330"/>
    <lineage>
        <taxon>Bacteria</taxon>
        <taxon>Pseudomonadati</taxon>
        <taxon>Bacteroidota</taxon>
        <taxon>Cytophagia</taxon>
        <taxon>Cytophagales</taxon>
        <taxon>Spirosomataceae</taxon>
        <taxon>Dyadobacter</taxon>
    </lineage>
</organism>
<evidence type="ECO:0000313" key="1">
    <source>
        <dbReference type="EMBL" id="CAG5068344.1"/>
    </source>
</evidence>
<proteinExistence type="predicted"/>
<dbReference type="EMBL" id="CAJRAU010000001">
    <property type="protein sequence ID" value="CAG5068344.1"/>
    <property type="molecule type" value="Genomic_DNA"/>
</dbReference>